<feature type="transmembrane region" description="Helical" evidence="1">
    <location>
        <begin position="171"/>
        <end position="193"/>
    </location>
</feature>
<dbReference type="RefSeq" id="WP_035747222.1">
    <property type="nucleotide sequence ID" value="NZ_CALUEG010000012.1"/>
</dbReference>
<dbReference type="EMBL" id="NIPV01000044">
    <property type="protein sequence ID" value="OWJ75017.1"/>
    <property type="molecule type" value="Genomic_DNA"/>
</dbReference>
<proteinExistence type="predicted"/>
<organism evidence="3 4">
    <name type="scientific">Haematobacter missouriensis</name>
    <dbReference type="NCBI Taxonomy" id="366616"/>
    <lineage>
        <taxon>Bacteria</taxon>
        <taxon>Pseudomonadati</taxon>
        <taxon>Pseudomonadota</taxon>
        <taxon>Alphaproteobacteria</taxon>
        <taxon>Rhodobacterales</taxon>
        <taxon>Paracoccaceae</taxon>
        <taxon>Haematobacter</taxon>
    </lineage>
</organism>
<feature type="transmembrane region" description="Helical" evidence="1">
    <location>
        <begin position="301"/>
        <end position="320"/>
    </location>
</feature>
<keyword evidence="4" id="KW-1185">Reference proteome</keyword>
<feature type="transmembrane region" description="Helical" evidence="1">
    <location>
        <begin position="12"/>
        <end position="32"/>
    </location>
</feature>
<keyword evidence="1" id="KW-0472">Membrane</keyword>
<dbReference type="Proteomes" id="UP000214673">
    <property type="component" value="Unassembled WGS sequence"/>
</dbReference>
<feature type="transmembrane region" description="Helical" evidence="1">
    <location>
        <begin position="130"/>
        <end position="150"/>
    </location>
</feature>
<protein>
    <recommendedName>
        <fullName evidence="2">Acyltransferase 3 domain-containing protein</fullName>
    </recommendedName>
</protein>
<gene>
    <name evidence="3" type="ORF">CDV53_11790</name>
</gene>
<dbReference type="PANTHER" id="PTHR36927">
    <property type="entry name" value="BLR4337 PROTEIN"/>
    <property type="match status" value="1"/>
</dbReference>
<feature type="transmembrane region" description="Helical" evidence="1">
    <location>
        <begin position="213"/>
        <end position="230"/>
    </location>
</feature>
<dbReference type="Pfam" id="PF01757">
    <property type="entry name" value="Acyl_transf_3"/>
    <property type="match status" value="1"/>
</dbReference>
<keyword evidence="1" id="KW-0812">Transmembrane</keyword>
<accession>A0ABX3ZSQ0</accession>
<feature type="transmembrane region" description="Helical" evidence="1">
    <location>
        <begin position="326"/>
        <end position="345"/>
    </location>
</feature>
<feature type="transmembrane region" description="Helical" evidence="1">
    <location>
        <begin position="267"/>
        <end position="289"/>
    </location>
</feature>
<evidence type="ECO:0000259" key="2">
    <source>
        <dbReference type="Pfam" id="PF01757"/>
    </source>
</evidence>
<dbReference type="InterPro" id="IPR002656">
    <property type="entry name" value="Acyl_transf_3_dom"/>
</dbReference>
<keyword evidence="1" id="KW-1133">Transmembrane helix</keyword>
<name>A0ABX3ZSQ0_9RHOB</name>
<comment type="caution">
    <text evidence="3">The sequence shown here is derived from an EMBL/GenBank/DDBJ whole genome shotgun (WGS) entry which is preliminary data.</text>
</comment>
<feature type="transmembrane region" description="Helical" evidence="1">
    <location>
        <begin position="44"/>
        <end position="64"/>
    </location>
</feature>
<evidence type="ECO:0000313" key="4">
    <source>
        <dbReference type="Proteomes" id="UP000214673"/>
    </source>
</evidence>
<reference evidence="3 4" key="1">
    <citation type="submission" date="2016-11" db="EMBL/GenBank/DDBJ databases">
        <title>Comparison of Traditional DNA-DNA Hybridization with In Silico Genomic Analysis.</title>
        <authorList>
            <person name="Nicholson A.C."/>
            <person name="Sammons S."/>
            <person name="Humrighouse B.W."/>
            <person name="Graziano J."/>
            <person name="Lasker B."/>
            <person name="Whitney A.M."/>
            <person name="Mcquiston J.R."/>
        </authorList>
    </citation>
    <scope>NUCLEOTIDE SEQUENCE [LARGE SCALE GENOMIC DNA]</scope>
    <source>
        <strain evidence="3 4">H1892</strain>
    </source>
</reference>
<evidence type="ECO:0000256" key="1">
    <source>
        <dbReference type="SAM" id="Phobius"/>
    </source>
</evidence>
<feature type="transmembrane region" description="Helical" evidence="1">
    <location>
        <begin position="76"/>
        <end position="98"/>
    </location>
</feature>
<feature type="domain" description="Acyltransferase 3" evidence="2">
    <location>
        <begin position="9"/>
        <end position="345"/>
    </location>
</feature>
<sequence>MSSSPSRLYYLDALRAFAMLYGILVHVTTLGLPEGLRWIPVTSGYFRMGLFFLVSGFFAAMMLRRYAAGDFLRRRTVALLVPLATGLVFLNPVTNWLVATYHNGPVPLSTAILNPESAGLKGPGVWHLHLWFLITLFFFVATAPALMALGRHLAKPGGRIVARLASLPPTAVILLLALAIAGTSVFLRVGYHVALDPLLKATPLAWIGPTTMYYWPFYMTGMILFAYPALSDRFQSMSIPALALGILVAVAGLKIASTGAAGEVVRIVAKAFCTTTAVALFMAIFRRFLDHPTWLSKAAGYVYSVYIMHFLVIYAVAFALRPLGLGPYSTFFVVATVTYVIVFALHRHVIKPVPLLEFLLNGKPMRTQTAASPVRQN</sequence>
<evidence type="ECO:0000313" key="3">
    <source>
        <dbReference type="EMBL" id="OWJ75017.1"/>
    </source>
</evidence>
<dbReference type="PANTHER" id="PTHR36927:SF3">
    <property type="entry name" value="GLUCANS BIOSYNTHESIS PROTEIN C"/>
    <property type="match status" value="1"/>
</dbReference>
<dbReference type="InterPro" id="IPR050623">
    <property type="entry name" value="Glucan_succinyl_AcylTrfase"/>
</dbReference>
<feature type="transmembrane region" description="Helical" evidence="1">
    <location>
        <begin position="242"/>
        <end position="261"/>
    </location>
</feature>